<evidence type="ECO:0000256" key="3">
    <source>
        <dbReference type="ARBA" id="ARBA00022692"/>
    </source>
</evidence>
<keyword evidence="11" id="KW-1185">Reference proteome</keyword>
<proteinExistence type="predicted"/>
<evidence type="ECO:0000256" key="1">
    <source>
        <dbReference type="ARBA" id="ARBA00004651"/>
    </source>
</evidence>
<keyword evidence="2" id="KW-1003">Cell membrane</keyword>
<keyword evidence="4 7" id="KW-1133">Transmembrane helix</keyword>
<dbReference type="InterPro" id="IPR018076">
    <property type="entry name" value="T2SS_GspF_dom"/>
</dbReference>
<dbReference type="PANTHER" id="PTHR35007:SF3">
    <property type="entry name" value="POSSIBLE CONSERVED ALANINE RICH MEMBRANE PROTEIN"/>
    <property type="match status" value="1"/>
</dbReference>
<evidence type="ECO:0000259" key="9">
    <source>
        <dbReference type="Pfam" id="PF00482"/>
    </source>
</evidence>
<reference evidence="11" key="1">
    <citation type="journal article" date="2019" name="Int. J. Syst. Evol. Microbiol.">
        <title>The Global Catalogue of Microorganisms (GCM) 10K type strain sequencing project: providing services to taxonomists for standard genome sequencing and annotation.</title>
        <authorList>
            <consortium name="The Broad Institute Genomics Platform"/>
            <consortium name="The Broad Institute Genome Sequencing Center for Infectious Disease"/>
            <person name="Wu L."/>
            <person name="Ma J."/>
        </authorList>
    </citation>
    <scope>NUCLEOTIDE SEQUENCE [LARGE SCALE GENOMIC DNA]</scope>
    <source>
        <strain evidence="11">JCM 32206</strain>
    </source>
</reference>
<evidence type="ECO:0000256" key="2">
    <source>
        <dbReference type="ARBA" id="ARBA00022475"/>
    </source>
</evidence>
<comment type="caution">
    <text evidence="10">The sequence shown here is derived from an EMBL/GenBank/DDBJ whole genome shotgun (WGS) entry which is preliminary data.</text>
</comment>
<dbReference type="EMBL" id="BAABFB010000014">
    <property type="protein sequence ID" value="GAA4472242.1"/>
    <property type="molecule type" value="Genomic_DNA"/>
</dbReference>
<evidence type="ECO:0000256" key="4">
    <source>
        <dbReference type="ARBA" id="ARBA00022989"/>
    </source>
</evidence>
<evidence type="ECO:0000313" key="10">
    <source>
        <dbReference type="EMBL" id="GAA4472242.1"/>
    </source>
</evidence>
<evidence type="ECO:0000313" key="11">
    <source>
        <dbReference type="Proteomes" id="UP001501183"/>
    </source>
</evidence>
<keyword evidence="8" id="KW-0732">Signal</keyword>
<dbReference type="PANTHER" id="PTHR35007">
    <property type="entry name" value="INTEGRAL MEMBRANE PROTEIN-RELATED"/>
    <property type="match status" value="1"/>
</dbReference>
<sequence length="192" mass="18825">MSAAAAAALAVALLVAPGASSAGARLTTSSAPAAPEHRRPVAAPDPLAGAGSYDLFAACLRAGLSVPATAGAVAERAPQPLAGALRRAANLLALGAEPDAAWREADVHPDTEILGRAARRSARSGTAMADAMAALAAGQRAEVEDRGAAAAERAGVLISGPLGLCFLPAFLCLGIAPVVIGLATRVLGQGLL</sequence>
<gene>
    <name evidence="10" type="ORF">GCM10023094_04130</name>
</gene>
<name>A0ABP8NVF7_9NOCA</name>
<evidence type="ECO:0000256" key="7">
    <source>
        <dbReference type="SAM" id="Phobius"/>
    </source>
</evidence>
<evidence type="ECO:0000256" key="5">
    <source>
        <dbReference type="ARBA" id="ARBA00023136"/>
    </source>
</evidence>
<feature type="signal peptide" evidence="8">
    <location>
        <begin position="1"/>
        <end position="24"/>
    </location>
</feature>
<dbReference type="RefSeq" id="WP_345341561.1">
    <property type="nucleotide sequence ID" value="NZ_BAABFB010000014.1"/>
</dbReference>
<dbReference type="Proteomes" id="UP001501183">
    <property type="component" value="Unassembled WGS sequence"/>
</dbReference>
<feature type="region of interest" description="Disordered" evidence="6">
    <location>
        <begin position="25"/>
        <end position="45"/>
    </location>
</feature>
<feature type="transmembrane region" description="Helical" evidence="7">
    <location>
        <begin position="166"/>
        <end position="187"/>
    </location>
</feature>
<accession>A0ABP8NVF7</accession>
<dbReference type="Pfam" id="PF00482">
    <property type="entry name" value="T2SSF"/>
    <property type="match status" value="1"/>
</dbReference>
<organism evidence="10 11">
    <name type="scientific">Rhodococcus olei</name>
    <dbReference type="NCBI Taxonomy" id="2161675"/>
    <lineage>
        <taxon>Bacteria</taxon>
        <taxon>Bacillati</taxon>
        <taxon>Actinomycetota</taxon>
        <taxon>Actinomycetes</taxon>
        <taxon>Mycobacteriales</taxon>
        <taxon>Nocardiaceae</taxon>
        <taxon>Rhodococcus</taxon>
    </lineage>
</organism>
<comment type="subcellular location">
    <subcellularLocation>
        <location evidence="1">Cell membrane</location>
        <topology evidence="1">Multi-pass membrane protein</topology>
    </subcellularLocation>
</comment>
<keyword evidence="3 7" id="KW-0812">Transmembrane</keyword>
<feature type="chain" id="PRO_5046142031" evidence="8">
    <location>
        <begin position="25"/>
        <end position="192"/>
    </location>
</feature>
<protein>
    <submittedName>
        <fullName evidence="10">Type II secretion system F family protein</fullName>
    </submittedName>
</protein>
<evidence type="ECO:0000256" key="8">
    <source>
        <dbReference type="SAM" id="SignalP"/>
    </source>
</evidence>
<evidence type="ECO:0000256" key="6">
    <source>
        <dbReference type="SAM" id="MobiDB-lite"/>
    </source>
</evidence>
<keyword evidence="5 7" id="KW-0472">Membrane</keyword>
<feature type="domain" description="Type II secretion system protein GspF" evidence="9">
    <location>
        <begin position="54"/>
        <end position="173"/>
    </location>
</feature>